<evidence type="ECO:0000256" key="2">
    <source>
        <dbReference type="SAM" id="Phobius"/>
    </source>
</evidence>
<keyword evidence="2" id="KW-1133">Transmembrane helix</keyword>
<reference evidence="3" key="1">
    <citation type="submission" date="2017-02" db="EMBL/GenBank/DDBJ databases">
        <title>Delving into the versatile metabolic prowess of the omnipresent phylum Bacteroidetes.</title>
        <authorList>
            <person name="Nobu M.K."/>
            <person name="Mei R."/>
            <person name="Narihiro T."/>
            <person name="Kuroda K."/>
            <person name="Liu W.-T."/>
        </authorList>
    </citation>
    <scope>NUCLEOTIDE SEQUENCE</scope>
    <source>
        <strain evidence="3">ADurb.Bin280</strain>
    </source>
</reference>
<dbReference type="EMBL" id="MWBO01000006">
    <property type="protein sequence ID" value="OQA53279.1"/>
    <property type="molecule type" value="Genomic_DNA"/>
</dbReference>
<feature type="transmembrane region" description="Helical" evidence="2">
    <location>
        <begin position="12"/>
        <end position="32"/>
    </location>
</feature>
<protein>
    <submittedName>
        <fullName evidence="3">Uncharacterized protein</fullName>
    </submittedName>
</protein>
<proteinExistence type="predicted"/>
<dbReference type="Proteomes" id="UP000485367">
    <property type="component" value="Unassembled WGS sequence"/>
</dbReference>
<evidence type="ECO:0000313" key="3">
    <source>
        <dbReference type="EMBL" id="OQA53279.1"/>
    </source>
</evidence>
<sequence length="386" mass="42813">MKNKKNIIKNFQILTTVIVSTFAILANLLIVVPTTKADTAAQSGGDPSLDAAVTDSGSDDSSDEEKQDTAKSKDVTLLVTVTSSQNQRYLGGVKLTFKSEKSTSKFSPLYKSNDLTTTDPPPPGGFKIEKFLSGKYELIAQRKGYKIYDEIVEISGELTTAEIEVELEPLPGTPVVEEGDIDDYRDTLEDYYRDMYSGNFSSNSYYNNPYATNMFSSQNNSNIYNPYSQYPQFGLASNYPNSYQNQYIDPYSPQNQGLINQPINQYGQPGPGLSGSSIQNTNYFDSSSYSVQVNASGQVYLVNGLNRLDNRQLYFVDRGDGRGGVAFIRDYSSNVSSAYGNWFISLYSRSQNGQITINPSVFTRTIITPDQFASANSKNVVEQFRN</sequence>
<keyword evidence="2" id="KW-0812">Transmembrane</keyword>
<evidence type="ECO:0000256" key="1">
    <source>
        <dbReference type="SAM" id="MobiDB-lite"/>
    </source>
</evidence>
<accession>A0A1V5SFF3</accession>
<gene>
    <name evidence="3" type="ORF">BWY43_00050</name>
</gene>
<dbReference type="AlphaFoldDB" id="A0A1V5SFF3"/>
<name>A0A1V5SFF3_9BACT</name>
<comment type="caution">
    <text evidence="3">The sequence shown here is derived from an EMBL/GenBank/DDBJ whole genome shotgun (WGS) entry which is preliminary data.</text>
</comment>
<organism evidence="3">
    <name type="scientific">candidate division WS2 bacterium ADurb.Bin280</name>
    <dbReference type="NCBI Taxonomy" id="1852829"/>
    <lineage>
        <taxon>Bacteria</taxon>
        <taxon>candidate division WS2</taxon>
    </lineage>
</organism>
<feature type="region of interest" description="Disordered" evidence="1">
    <location>
        <begin position="39"/>
        <end position="71"/>
    </location>
</feature>
<feature type="compositionally biased region" description="Acidic residues" evidence="1">
    <location>
        <begin position="57"/>
        <end position="66"/>
    </location>
</feature>
<keyword evidence="2" id="KW-0472">Membrane</keyword>